<accession>A0ABQ7H060</accession>
<dbReference type="Proteomes" id="UP000815325">
    <property type="component" value="Unassembled WGS sequence"/>
</dbReference>
<evidence type="ECO:0000313" key="2">
    <source>
        <dbReference type="Proteomes" id="UP000815325"/>
    </source>
</evidence>
<organism evidence="1 2">
    <name type="scientific">Dunaliella salina</name>
    <name type="common">Green alga</name>
    <name type="synonym">Protococcus salinus</name>
    <dbReference type="NCBI Taxonomy" id="3046"/>
    <lineage>
        <taxon>Eukaryota</taxon>
        <taxon>Viridiplantae</taxon>
        <taxon>Chlorophyta</taxon>
        <taxon>core chlorophytes</taxon>
        <taxon>Chlorophyceae</taxon>
        <taxon>CS clade</taxon>
        <taxon>Chlamydomonadales</taxon>
        <taxon>Dunaliellaceae</taxon>
        <taxon>Dunaliella</taxon>
    </lineage>
</organism>
<sequence>MAAEVGQQCASMQRHLESVMAVVRRLAAGSTDAHSCAAGNAGQLSEVPAGTKGVVARLETEVAGLATSCRKLVSMMT</sequence>
<name>A0ABQ7H060_DUNSA</name>
<protein>
    <submittedName>
        <fullName evidence="1">Uncharacterized protein</fullName>
    </submittedName>
</protein>
<proteinExistence type="predicted"/>
<gene>
    <name evidence="1" type="ORF">DUNSADRAFT_17352</name>
</gene>
<dbReference type="EMBL" id="MU069519">
    <property type="protein sequence ID" value="KAF5840249.1"/>
    <property type="molecule type" value="Genomic_DNA"/>
</dbReference>
<keyword evidence="2" id="KW-1185">Reference proteome</keyword>
<comment type="caution">
    <text evidence="1">The sequence shown here is derived from an EMBL/GenBank/DDBJ whole genome shotgun (WGS) entry which is preliminary data.</text>
</comment>
<evidence type="ECO:0000313" key="1">
    <source>
        <dbReference type="EMBL" id="KAF5840249.1"/>
    </source>
</evidence>
<reference evidence="1" key="1">
    <citation type="submission" date="2017-08" db="EMBL/GenBank/DDBJ databases">
        <authorList>
            <person name="Polle J.E."/>
            <person name="Barry K."/>
            <person name="Cushman J."/>
            <person name="Schmutz J."/>
            <person name="Tran D."/>
            <person name="Hathwaick L.T."/>
            <person name="Yim W.C."/>
            <person name="Jenkins J."/>
            <person name="Mckie-Krisberg Z.M."/>
            <person name="Prochnik S."/>
            <person name="Lindquist E."/>
            <person name="Dockter R.B."/>
            <person name="Adam C."/>
            <person name="Molina H."/>
            <person name="Bunkerborg J."/>
            <person name="Jin E."/>
            <person name="Buchheim M."/>
            <person name="Magnuson J."/>
        </authorList>
    </citation>
    <scope>NUCLEOTIDE SEQUENCE</scope>
    <source>
        <strain evidence="1">CCAP 19/18</strain>
    </source>
</reference>